<dbReference type="InterPro" id="IPR036910">
    <property type="entry name" value="HMG_box_dom_sf"/>
</dbReference>
<feature type="compositionally biased region" description="Basic and acidic residues" evidence="2">
    <location>
        <begin position="994"/>
        <end position="1010"/>
    </location>
</feature>
<feature type="compositionally biased region" description="Low complexity" evidence="2">
    <location>
        <begin position="253"/>
        <end position="266"/>
    </location>
</feature>
<feature type="region of interest" description="Disordered" evidence="2">
    <location>
        <begin position="1069"/>
        <end position="1102"/>
    </location>
</feature>
<evidence type="ECO:0000256" key="1">
    <source>
        <dbReference type="PROSITE-ProRule" id="PRU00267"/>
    </source>
</evidence>
<feature type="domain" description="HMG box" evidence="3">
    <location>
        <begin position="933"/>
        <end position="1004"/>
    </location>
</feature>
<feature type="region of interest" description="Disordered" evidence="2">
    <location>
        <begin position="1"/>
        <end position="184"/>
    </location>
</feature>
<feature type="compositionally biased region" description="Low complexity" evidence="2">
    <location>
        <begin position="354"/>
        <end position="367"/>
    </location>
</feature>
<dbReference type="PROSITE" id="PS50118">
    <property type="entry name" value="HMG_BOX_2"/>
    <property type="match status" value="1"/>
</dbReference>
<protein>
    <recommendedName>
        <fullName evidence="3">HMG box domain-containing protein</fullName>
    </recommendedName>
</protein>
<feature type="DNA-binding region" description="HMG box" evidence="1">
    <location>
        <begin position="933"/>
        <end position="1004"/>
    </location>
</feature>
<feature type="compositionally biased region" description="Basic and acidic residues" evidence="2">
    <location>
        <begin position="1069"/>
        <end position="1081"/>
    </location>
</feature>
<evidence type="ECO:0000256" key="2">
    <source>
        <dbReference type="SAM" id="MobiDB-lite"/>
    </source>
</evidence>
<name>A0A9D4E5G3_DREPO</name>
<reference evidence="4" key="2">
    <citation type="submission" date="2020-11" db="EMBL/GenBank/DDBJ databases">
        <authorList>
            <person name="McCartney M.A."/>
            <person name="Auch B."/>
            <person name="Kono T."/>
            <person name="Mallez S."/>
            <person name="Becker A."/>
            <person name="Gohl D.M."/>
            <person name="Silverstein K.A.T."/>
            <person name="Koren S."/>
            <person name="Bechman K.B."/>
            <person name="Herman A."/>
            <person name="Abrahante J.E."/>
            <person name="Garbe J."/>
        </authorList>
    </citation>
    <scope>NUCLEOTIDE SEQUENCE</scope>
    <source>
        <strain evidence="4">Duluth1</strain>
        <tissue evidence="4">Whole animal</tissue>
    </source>
</reference>
<organism evidence="4 5">
    <name type="scientific">Dreissena polymorpha</name>
    <name type="common">Zebra mussel</name>
    <name type="synonym">Mytilus polymorpha</name>
    <dbReference type="NCBI Taxonomy" id="45954"/>
    <lineage>
        <taxon>Eukaryota</taxon>
        <taxon>Metazoa</taxon>
        <taxon>Spiralia</taxon>
        <taxon>Lophotrochozoa</taxon>
        <taxon>Mollusca</taxon>
        <taxon>Bivalvia</taxon>
        <taxon>Autobranchia</taxon>
        <taxon>Heteroconchia</taxon>
        <taxon>Euheterodonta</taxon>
        <taxon>Imparidentia</taxon>
        <taxon>Neoheterodontei</taxon>
        <taxon>Myida</taxon>
        <taxon>Dreissenoidea</taxon>
        <taxon>Dreissenidae</taxon>
        <taxon>Dreissena</taxon>
    </lineage>
</organism>
<feature type="compositionally biased region" description="Polar residues" evidence="2">
    <location>
        <begin position="159"/>
        <end position="179"/>
    </location>
</feature>
<dbReference type="Gene3D" id="1.10.30.10">
    <property type="entry name" value="High mobility group box domain"/>
    <property type="match status" value="1"/>
</dbReference>
<feature type="compositionally biased region" description="Polar residues" evidence="2">
    <location>
        <begin position="884"/>
        <end position="893"/>
    </location>
</feature>
<dbReference type="OrthoDB" id="6161908at2759"/>
<dbReference type="SMART" id="SM00398">
    <property type="entry name" value="HMG"/>
    <property type="match status" value="1"/>
</dbReference>
<dbReference type="EMBL" id="JAIWYP010000009">
    <property type="protein sequence ID" value="KAH3772559.1"/>
    <property type="molecule type" value="Genomic_DNA"/>
</dbReference>
<feature type="compositionally biased region" description="Basic and acidic residues" evidence="2">
    <location>
        <begin position="42"/>
        <end position="56"/>
    </location>
</feature>
<dbReference type="GO" id="GO:0003677">
    <property type="term" value="F:DNA binding"/>
    <property type="evidence" value="ECO:0007669"/>
    <property type="project" value="UniProtKB-UniRule"/>
</dbReference>
<dbReference type="SUPFAM" id="SSF47095">
    <property type="entry name" value="HMG-box"/>
    <property type="match status" value="1"/>
</dbReference>
<feature type="compositionally biased region" description="Polar residues" evidence="2">
    <location>
        <begin position="122"/>
        <end position="141"/>
    </location>
</feature>
<feature type="region of interest" description="Disordered" evidence="2">
    <location>
        <begin position="354"/>
        <end position="373"/>
    </location>
</feature>
<feature type="compositionally biased region" description="Basic and acidic residues" evidence="2">
    <location>
        <begin position="83"/>
        <end position="95"/>
    </location>
</feature>
<sequence>MARKQSKIKDVKHPTLGDTKTPNTPSLSEISKRATHSRARGRNKEHDARSTPRKLSEATGGSVKPEKSTKDSQTNIETVESFKTLRRDADSEPGAKLKTSSRSVRNGVPRTPSKVLADTPKDTTVSLSRTNNGPYASSGGTPQDHGVSLNNIPKPWASSDGTPNKPVVSSNNTPQTPGTLSDHYQRELKKLSDYWSRQSPLAESSPRLRSNRKALFDIKECLGKSSKSTPVRKRRRSHDFPEHTVNLTSENLPESPFPSTSSESKSQAGRKWPRTNDSEDQKTSAALSASVVSKSACNEVILAPSKTRRRQIDKSSINDNIISGKIGNTNMQFETPEIVFGNKDLNIEDRIEIGTGSTTGCSSTEFGSDSEDEDYIPRRKKLRSEVTKDELWEGIPLTVTFKRLTPLVKTDSLTPYDHMTTEGCQDRRRILERTDSSAIENISSDLVEECSSALTKKKETTADDNTNKEIFQSETDMDKKLGLHLQACGLYEEIVETDADECDKCQENSLVSPCKQKSMHIADKMNDATFQSSSLLSDVSSSIGAEIIAGQSTDHKVKIMTWQDNLAHTENELTKESSSTDASKNLSEPFVNSSMSISVGSIEQPSSFKNCMAFDFDEDESNQYSDKFRQNIKLESSRLNIEGAAQSELNQNISIFNDTSVHVIAEQMGAMNEGDCECEGRDSQLSESVSTTLEHIFNLEETDTKAQSTSQPPELSATTTKTTKVQDKIVSLEASTLILTPQRSKRLSEHATEQKTACEILEQHINDIKNSAETEGESEGQVIGQVSENAKLSSLQQMRHIFSKHLSVPKTIPPLRIKLKESHNYQGVTSSGASRESPGMTKSNKSSKKKSNKFKLKHRTTDLDESSNIGPENDGERHYVISGSEMSTANKKSTTTKRKDGTSKWSPSGCAGVELRLTSERRRSGAADLLNNPVLNTHACVLWSSENRRHVHLSNPDASLGEMDAILSRKWDALADKEKLRYFLRAKDALRDDNRHSHKAGNEVQRRSGDDEASSANGPETGWSRERFDKLAPGSQMAEIKRWLHYYQKVAPEVYTSIMREFKGRMMEERREKAETDEKQTRTPVKQRRTKLRKKDKRNSTGNDVKHRQLLFGMILSKRETVIAKLMTKKQQQKEALLAAYLSLVERLTSGDVIDFHGDVTSENLTERLSHIRALERDGKLAVVGDVTSSPRFDIVLSQLYDAGSRLTVTTGPAATDLPGARDLDIDALNPSLLQETLPCLSPATVRKVLSPISGYTPEDLPDAIPDPLPTTSPSSILTQWVADDILQVNPQIGFRKAISLLSGDKIVQRLIAPLSSNVSQRE</sequence>
<comment type="caution">
    <text evidence="4">The sequence shown here is derived from an EMBL/GenBank/DDBJ whole genome shotgun (WGS) entry which is preliminary data.</text>
</comment>
<dbReference type="Pfam" id="PF00505">
    <property type="entry name" value="HMG_box"/>
    <property type="match status" value="1"/>
</dbReference>
<evidence type="ECO:0000313" key="5">
    <source>
        <dbReference type="Proteomes" id="UP000828390"/>
    </source>
</evidence>
<feature type="region of interest" description="Disordered" evidence="2">
    <location>
        <begin position="814"/>
        <end position="910"/>
    </location>
</feature>
<keyword evidence="5" id="KW-1185">Reference proteome</keyword>
<feature type="compositionally biased region" description="Basic residues" evidence="2">
    <location>
        <begin position="1085"/>
        <end position="1097"/>
    </location>
</feature>
<feature type="region of interest" description="Disordered" evidence="2">
    <location>
        <begin position="994"/>
        <end position="1029"/>
    </location>
</feature>
<gene>
    <name evidence="4" type="ORF">DPMN_173900</name>
</gene>
<feature type="region of interest" description="Disordered" evidence="2">
    <location>
        <begin position="217"/>
        <end position="289"/>
    </location>
</feature>
<evidence type="ECO:0000313" key="4">
    <source>
        <dbReference type="EMBL" id="KAH3772559.1"/>
    </source>
</evidence>
<feature type="compositionally biased region" description="Basic residues" evidence="2">
    <location>
        <begin position="845"/>
        <end position="858"/>
    </location>
</feature>
<evidence type="ECO:0000259" key="3">
    <source>
        <dbReference type="PROSITE" id="PS50118"/>
    </source>
</evidence>
<keyword evidence="1" id="KW-0238">DNA-binding</keyword>
<dbReference type="Proteomes" id="UP000828390">
    <property type="component" value="Unassembled WGS sequence"/>
</dbReference>
<accession>A0A9D4E5G3</accession>
<proteinExistence type="predicted"/>
<feature type="region of interest" description="Disordered" evidence="2">
    <location>
        <begin position="701"/>
        <end position="722"/>
    </location>
</feature>
<feature type="compositionally biased region" description="Polar residues" evidence="2">
    <location>
        <begin position="824"/>
        <end position="834"/>
    </location>
</feature>
<reference evidence="4" key="1">
    <citation type="journal article" date="2019" name="bioRxiv">
        <title>The Genome of the Zebra Mussel, Dreissena polymorpha: A Resource for Invasive Species Research.</title>
        <authorList>
            <person name="McCartney M.A."/>
            <person name="Auch B."/>
            <person name="Kono T."/>
            <person name="Mallez S."/>
            <person name="Zhang Y."/>
            <person name="Obille A."/>
            <person name="Becker A."/>
            <person name="Abrahante J.E."/>
            <person name="Garbe J."/>
            <person name="Badalamenti J.P."/>
            <person name="Herman A."/>
            <person name="Mangelson H."/>
            <person name="Liachko I."/>
            <person name="Sullivan S."/>
            <person name="Sone E.D."/>
            <person name="Koren S."/>
            <person name="Silverstein K.A.T."/>
            <person name="Beckman K.B."/>
            <person name="Gohl D.M."/>
        </authorList>
    </citation>
    <scope>NUCLEOTIDE SEQUENCE</scope>
    <source>
        <strain evidence="4">Duluth1</strain>
        <tissue evidence="4">Whole animal</tissue>
    </source>
</reference>
<feature type="compositionally biased region" description="Polar residues" evidence="2">
    <location>
        <begin position="18"/>
        <end position="29"/>
    </location>
</feature>
<dbReference type="GO" id="GO:0005634">
    <property type="term" value="C:nucleus"/>
    <property type="evidence" value="ECO:0007669"/>
    <property type="project" value="UniProtKB-UniRule"/>
</dbReference>
<dbReference type="CDD" id="cd00084">
    <property type="entry name" value="HMG-box_SF"/>
    <property type="match status" value="1"/>
</dbReference>
<feature type="compositionally biased region" description="Polar residues" evidence="2">
    <location>
        <begin position="705"/>
        <end position="722"/>
    </location>
</feature>
<dbReference type="InterPro" id="IPR009071">
    <property type="entry name" value="HMG_box_dom"/>
</dbReference>
<keyword evidence="1" id="KW-0539">Nucleus</keyword>